<dbReference type="Proteomes" id="UP000009168">
    <property type="component" value="Unassembled WGS sequence"/>
</dbReference>
<dbReference type="AlphaFoldDB" id="W7XG08"/>
<gene>
    <name evidence="1" type="ORF">TTHERM_000609357</name>
</gene>
<sequence>MQAILSGIMNLLKNRIRVESLKRFFKIQMKYINIIARKFECCYQFLKIFQIGSSSHFNIIFLRKNTVNLKMLLIIHLKKAKPFIQKMKIFIFPSFLSMMQY</sequence>
<dbReference type="RefSeq" id="XP_012651637.1">
    <property type="nucleotide sequence ID" value="XM_012796183.1"/>
</dbReference>
<proteinExistence type="predicted"/>
<dbReference type="KEGG" id="tet:TTHERM_000609357"/>
<keyword evidence="2" id="KW-1185">Reference proteome</keyword>
<protein>
    <submittedName>
        <fullName evidence="1">Uncharacterized protein</fullName>
    </submittedName>
</protein>
<organism evidence="1 2">
    <name type="scientific">Tetrahymena thermophila (strain SB210)</name>
    <dbReference type="NCBI Taxonomy" id="312017"/>
    <lineage>
        <taxon>Eukaryota</taxon>
        <taxon>Sar</taxon>
        <taxon>Alveolata</taxon>
        <taxon>Ciliophora</taxon>
        <taxon>Intramacronucleata</taxon>
        <taxon>Oligohymenophorea</taxon>
        <taxon>Hymenostomatida</taxon>
        <taxon>Tetrahymenina</taxon>
        <taxon>Tetrahymenidae</taxon>
        <taxon>Tetrahymena</taxon>
    </lineage>
</organism>
<name>W7XG08_TETTS</name>
<dbReference type="GeneID" id="24439803"/>
<dbReference type="InParanoid" id="W7XG08"/>
<evidence type="ECO:0000313" key="2">
    <source>
        <dbReference type="Proteomes" id="UP000009168"/>
    </source>
</evidence>
<evidence type="ECO:0000313" key="1">
    <source>
        <dbReference type="EMBL" id="EWS75823.1"/>
    </source>
</evidence>
<reference evidence="2" key="1">
    <citation type="journal article" date="2006" name="PLoS Biol.">
        <title>Macronuclear genome sequence of the ciliate Tetrahymena thermophila, a model eukaryote.</title>
        <authorList>
            <person name="Eisen J.A."/>
            <person name="Coyne R.S."/>
            <person name="Wu M."/>
            <person name="Wu D."/>
            <person name="Thiagarajan M."/>
            <person name="Wortman J.R."/>
            <person name="Badger J.H."/>
            <person name="Ren Q."/>
            <person name="Amedeo P."/>
            <person name="Jones K.M."/>
            <person name="Tallon L.J."/>
            <person name="Delcher A.L."/>
            <person name="Salzberg S.L."/>
            <person name="Silva J.C."/>
            <person name="Haas B.J."/>
            <person name="Majoros W.H."/>
            <person name="Farzad M."/>
            <person name="Carlton J.M."/>
            <person name="Smith R.K. Jr."/>
            <person name="Garg J."/>
            <person name="Pearlman R.E."/>
            <person name="Karrer K.M."/>
            <person name="Sun L."/>
            <person name="Manning G."/>
            <person name="Elde N.C."/>
            <person name="Turkewitz A.P."/>
            <person name="Asai D.J."/>
            <person name="Wilkes D.E."/>
            <person name="Wang Y."/>
            <person name="Cai H."/>
            <person name="Collins K."/>
            <person name="Stewart B.A."/>
            <person name="Lee S.R."/>
            <person name="Wilamowska K."/>
            <person name="Weinberg Z."/>
            <person name="Ruzzo W.L."/>
            <person name="Wloga D."/>
            <person name="Gaertig J."/>
            <person name="Frankel J."/>
            <person name="Tsao C.-C."/>
            <person name="Gorovsky M.A."/>
            <person name="Keeling P.J."/>
            <person name="Waller R.F."/>
            <person name="Patron N.J."/>
            <person name="Cherry J.M."/>
            <person name="Stover N.A."/>
            <person name="Krieger C.J."/>
            <person name="del Toro C."/>
            <person name="Ryder H.F."/>
            <person name="Williamson S.C."/>
            <person name="Barbeau R.A."/>
            <person name="Hamilton E.P."/>
            <person name="Orias E."/>
        </authorList>
    </citation>
    <scope>NUCLEOTIDE SEQUENCE [LARGE SCALE GENOMIC DNA]</scope>
    <source>
        <strain evidence="2">SB210</strain>
    </source>
</reference>
<dbReference type="EMBL" id="GG662800">
    <property type="protein sequence ID" value="EWS75823.1"/>
    <property type="molecule type" value="Genomic_DNA"/>
</dbReference>
<accession>W7XG08</accession>